<evidence type="ECO:0000256" key="6">
    <source>
        <dbReference type="ARBA" id="ARBA00023014"/>
    </source>
</evidence>
<dbReference type="InterPro" id="IPR058240">
    <property type="entry name" value="rSAM_sf"/>
</dbReference>
<keyword evidence="4" id="KW-0479">Metal-binding</keyword>
<reference evidence="7" key="1">
    <citation type="submission" date="2021-01" db="EMBL/GenBank/DDBJ databases">
        <title>Whole genome shotgun sequence of Dactylosporangium siamense NBRC 106093.</title>
        <authorList>
            <person name="Komaki H."/>
            <person name="Tamura T."/>
        </authorList>
    </citation>
    <scope>NUCLEOTIDE SEQUENCE</scope>
    <source>
        <strain evidence="7">NBRC 106093</strain>
    </source>
</reference>
<dbReference type="GO" id="GO:0051539">
    <property type="term" value="F:4 iron, 4 sulfur cluster binding"/>
    <property type="evidence" value="ECO:0007669"/>
    <property type="project" value="UniProtKB-KW"/>
</dbReference>
<dbReference type="InterPro" id="IPR007197">
    <property type="entry name" value="rSAM"/>
</dbReference>
<evidence type="ECO:0000313" key="8">
    <source>
        <dbReference type="Proteomes" id="UP000660611"/>
    </source>
</evidence>
<evidence type="ECO:0000256" key="4">
    <source>
        <dbReference type="ARBA" id="ARBA00022723"/>
    </source>
</evidence>
<accession>A0A919UI79</accession>
<dbReference type="PANTHER" id="PTHR30352:SF2">
    <property type="entry name" value="ANAEROBIC RIBONUCLEOSIDE-TRIPHOSPHATE REDUCTASE-ACTIVATING PROTEIN"/>
    <property type="match status" value="1"/>
</dbReference>
<dbReference type="EMBL" id="BONQ01000212">
    <property type="protein sequence ID" value="GIG53126.1"/>
    <property type="molecule type" value="Genomic_DNA"/>
</dbReference>
<dbReference type="InterPro" id="IPR013785">
    <property type="entry name" value="Aldolase_TIM"/>
</dbReference>
<keyword evidence="3" id="KW-0949">S-adenosyl-L-methionine</keyword>
<organism evidence="7 8">
    <name type="scientific">Dactylosporangium siamense</name>
    <dbReference type="NCBI Taxonomy" id="685454"/>
    <lineage>
        <taxon>Bacteria</taxon>
        <taxon>Bacillati</taxon>
        <taxon>Actinomycetota</taxon>
        <taxon>Actinomycetes</taxon>
        <taxon>Micromonosporales</taxon>
        <taxon>Micromonosporaceae</taxon>
        <taxon>Dactylosporangium</taxon>
    </lineage>
</organism>
<comment type="cofactor">
    <cofactor evidence="1">
        <name>[4Fe-4S] cluster</name>
        <dbReference type="ChEBI" id="CHEBI:49883"/>
    </cofactor>
</comment>
<keyword evidence="8" id="KW-1185">Reference proteome</keyword>
<dbReference type="Proteomes" id="UP000660611">
    <property type="component" value="Unassembled WGS sequence"/>
</dbReference>
<dbReference type="InterPro" id="IPR034457">
    <property type="entry name" value="Organic_radical-activating"/>
</dbReference>
<evidence type="ECO:0000256" key="2">
    <source>
        <dbReference type="ARBA" id="ARBA00022485"/>
    </source>
</evidence>
<evidence type="ECO:0000313" key="7">
    <source>
        <dbReference type="EMBL" id="GIG53126.1"/>
    </source>
</evidence>
<dbReference type="SFLD" id="SFLDS00029">
    <property type="entry name" value="Radical_SAM"/>
    <property type="match status" value="1"/>
</dbReference>
<protein>
    <submittedName>
        <fullName evidence="7">Radical SAM protein</fullName>
    </submittedName>
</protein>
<proteinExistence type="predicted"/>
<evidence type="ECO:0000256" key="3">
    <source>
        <dbReference type="ARBA" id="ARBA00022691"/>
    </source>
</evidence>
<comment type="caution">
    <text evidence="7">The sequence shown here is derived from an EMBL/GenBank/DDBJ whole genome shotgun (WGS) entry which is preliminary data.</text>
</comment>
<evidence type="ECO:0000256" key="5">
    <source>
        <dbReference type="ARBA" id="ARBA00023004"/>
    </source>
</evidence>
<sequence>MALTADLEWRVHAVLSRSRANGPGARFVVWTQGCSLQCAGCFNPGTHAATAPAAHTVRDIVAQALAEPDLDGVTVTGGEPLEQPEALGMFLSYVAAAGRGSVVLSGFTRREITANARRRAAVVDADMIITGRYNATLRLASGLRGSANQRYWSRTGRYDAAMFDAVPEAEVLIDSQGTMTVTGVAGPVLPMKEPR</sequence>
<gene>
    <name evidence="7" type="ORF">Dsi01nite_111670</name>
</gene>
<dbReference type="AlphaFoldDB" id="A0A919UI79"/>
<name>A0A919UI79_9ACTN</name>
<dbReference type="SUPFAM" id="SSF102114">
    <property type="entry name" value="Radical SAM enzymes"/>
    <property type="match status" value="1"/>
</dbReference>
<dbReference type="CDD" id="cd01335">
    <property type="entry name" value="Radical_SAM"/>
    <property type="match status" value="1"/>
</dbReference>
<dbReference type="GO" id="GO:0046872">
    <property type="term" value="F:metal ion binding"/>
    <property type="evidence" value="ECO:0007669"/>
    <property type="project" value="UniProtKB-KW"/>
</dbReference>
<dbReference type="PANTHER" id="PTHR30352">
    <property type="entry name" value="PYRUVATE FORMATE-LYASE-ACTIVATING ENZYME"/>
    <property type="match status" value="1"/>
</dbReference>
<dbReference type="Pfam" id="PF13353">
    <property type="entry name" value="Fer4_12"/>
    <property type="match status" value="1"/>
</dbReference>
<keyword evidence="2" id="KW-0004">4Fe-4S</keyword>
<dbReference type="GO" id="GO:0004748">
    <property type="term" value="F:ribonucleoside-diphosphate reductase activity, thioredoxin disulfide as acceptor"/>
    <property type="evidence" value="ECO:0007669"/>
    <property type="project" value="TreeGrafter"/>
</dbReference>
<dbReference type="Gene3D" id="3.20.20.70">
    <property type="entry name" value="Aldolase class I"/>
    <property type="match status" value="1"/>
</dbReference>
<evidence type="ECO:0000256" key="1">
    <source>
        <dbReference type="ARBA" id="ARBA00001966"/>
    </source>
</evidence>
<keyword evidence="6" id="KW-0411">Iron-sulfur</keyword>
<keyword evidence="5" id="KW-0408">Iron</keyword>